<keyword evidence="9" id="KW-1185">Reference proteome</keyword>
<evidence type="ECO:0000256" key="3">
    <source>
        <dbReference type="ARBA" id="ARBA00023015"/>
    </source>
</evidence>
<dbReference type="PANTHER" id="PTHR31674">
    <property type="entry name" value="B3 DOMAIN-CONTAINING PROTEIN REM-LIKE 3-RELATED"/>
    <property type="match status" value="1"/>
</dbReference>
<dbReference type="InterPro" id="IPR015300">
    <property type="entry name" value="DNA-bd_pseudobarrel_sf"/>
</dbReference>
<keyword evidence="3" id="KW-0805">Transcription regulation</keyword>
<dbReference type="EMBL" id="JAVXUP010001163">
    <property type="protein sequence ID" value="KAK3015152.1"/>
    <property type="molecule type" value="Genomic_DNA"/>
</dbReference>
<dbReference type="Pfam" id="PF02362">
    <property type="entry name" value="B3"/>
    <property type="match status" value="1"/>
</dbReference>
<dbReference type="InterPro" id="IPR003340">
    <property type="entry name" value="B3_DNA-bd"/>
</dbReference>
<keyword evidence="4" id="KW-0238">DNA-binding</keyword>
<dbReference type="SMART" id="SM01019">
    <property type="entry name" value="B3"/>
    <property type="match status" value="1"/>
</dbReference>
<dbReference type="InterPro" id="IPR023214">
    <property type="entry name" value="HAD_sf"/>
</dbReference>
<dbReference type="Gene3D" id="2.40.330.10">
    <property type="entry name" value="DNA-binding pseudobarrel domain"/>
    <property type="match status" value="1"/>
</dbReference>
<keyword evidence="6" id="KW-0539">Nucleus</keyword>
<gene>
    <name evidence="8" type="ORF">RJ639_005932</name>
</gene>
<dbReference type="PROSITE" id="PS50863">
    <property type="entry name" value="B3"/>
    <property type="match status" value="1"/>
</dbReference>
<dbReference type="Proteomes" id="UP001188597">
    <property type="component" value="Unassembled WGS sequence"/>
</dbReference>
<feature type="domain" description="TF-B3" evidence="7">
    <location>
        <begin position="43"/>
        <end position="119"/>
    </location>
</feature>
<dbReference type="InterPro" id="IPR039218">
    <property type="entry name" value="REM_fam"/>
</dbReference>
<evidence type="ECO:0000256" key="2">
    <source>
        <dbReference type="ARBA" id="ARBA00022737"/>
    </source>
</evidence>
<evidence type="ECO:0000256" key="1">
    <source>
        <dbReference type="ARBA" id="ARBA00004123"/>
    </source>
</evidence>
<sequence>MKVMTCNAGKAINNATLDRHLSYFESTLKRYNITKSVLYLDYLPNKFKRSIGLSNGSMILKDEKQRSWPVEMRDVGSYVYIKHGWSDFCIANDLNEGDSFKFELIEKGNKPIVKFTVSSWKDDLIDEDYKEKCNKYLNFLFSNVASVPRETSICLSIIILAGCRTHRKRSYFEEKLQEGVPSCIETLSRAGIKISVLTGDKMERAINIAYGHIAYVDVPDQQRKKLDDKSEKFIFIGYSQQSKGYKLYNPVDKKIKISRDIIFDEENSWD</sequence>
<evidence type="ECO:0000259" key="7">
    <source>
        <dbReference type="PROSITE" id="PS50863"/>
    </source>
</evidence>
<evidence type="ECO:0000313" key="9">
    <source>
        <dbReference type="Proteomes" id="UP001188597"/>
    </source>
</evidence>
<dbReference type="GO" id="GO:0005634">
    <property type="term" value="C:nucleus"/>
    <property type="evidence" value="ECO:0007669"/>
    <property type="project" value="UniProtKB-SubCell"/>
</dbReference>
<dbReference type="PANTHER" id="PTHR31674:SF62">
    <property type="entry name" value="B3 DOMAIN-CONTAINING PROTEIN REM14-RELATED"/>
    <property type="match status" value="1"/>
</dbReference>
<dbReference type="SUPFAM" id="SSF101936">
    <property type="entry name" value="DNA-binding pseudobarrel domain"/>
    <property type="match status" value="1"/>
</dbReference>
<protein>
    <recommendedName>
        <fullName evidence="7">TF-B3 domain-containing protein</fullName>
    </recommendedName>
</protein>
<evidence type="ECO:0000256" key="4">
    <source>
        <dbReference type="ARBA" id="ARBA00023125"/>
    </source>
</evidence>
<dbReference type="AlphaFoldDB" id="A0AA89ATZ2"/>
<reference evidence="8" key="1">
    <citation type="submission" date="2022-12" db="EMBL/GenBank/DDBJ databases">
        <title>Draft genome assemblies for two species of Escallonia (Escalloniales).</title>
        <authorList>
            <person name="Chanderbali A."/>
            <person name="Dervinis C."/>
            <person name="Anghel I."/>
            <person name="Soltis D."/>
            <person name="Soltis P."/>
            <person name="Zapata F."/>
        </authorList>
    </citation>
    <scope>NUCLEOTIDE SEQUENCE</scope>
    <source>
        <strain evidence="8">UCBG64.0493</strain>
        <tissue evidence="8">Leaf</tissue>
    </source>
</reference>
<organism evidence="8 9">
    <name type="scientific">Escallonia herrerae</name>
    <dbReference type="NCBI Taxonomy" id="1293975"/>
    <lineage>
        <taxon>Eukaryota</taxon>
        <taxon>Viridiplantae</taxon>
        <taxon>Streptophyta</taxon>
        <taxon>Embryophyta</taxon>
        <taxon>Tracheophyta</taxon>
        <taxon>Spermatophyta</taxon>
        <taxon>Magnoliopsida</taxon>
        <taxon>eudicotyledons</taxon>
        <taxon>Gunneridae</taxon>
        <taxon>Pentapetalae</taxon>
        <taxon>asterids</taxon>
        <taxon>campanulids</taxon>
        <taxon>Escalloniales</taxon>
        <taxon>Escalloniaceae</taxon>
        <taxon>Escallonia</taxon>
    </lineage>
</organism>
<name>A0AA89ATZ2_9ASTE</name>
<dbReference type="CDD" id="cd10017">
    <property type="entry name" value="B3_DNA"/>
    <property type="match status" value="1"/>
</dbReference>
<dbReference type="Gene3D" id="3.40.50.1000">
    <property type="entry name" value="HAD superfamily/HAD-like"/>
    <property type="match status" value="1"/>
</dbReference>
<keyword evidence="5" id="KW-0804">Transcription</keyword>
<dbReference type="Pfam" id="PF25597">
    <property type="entry name" value="SH3_retrovirus"/>
    <property type="match status" value="1"/>
</dbReference>
<accession>A0AA89ATZ2</accession>
<dbReference type="InterPro" id="IPR057670">
    <property type="entry name" value="SH3_retrovirus"/>
</dbReference>
<dbReference type="GO" id="GO:0003677">
    <property type="term" value="F:DNA binding"/>
    <property type="evidence" value="ECO:0007669"/>
    <property type="project" value="UniProtKB-KW"/>
</dbReference>
<proteinExistence type="predicted"/>
<keyword evidence="2" id="KW-0677">Repeat</keyword>
<dbReference type="InterPro" id="IPR036412">
    <property type="entry name" value="HAD-like_sf"/>
</dbReference>
<evidence type="ECO:0000256" key="5">
    <source>
        <dbReference type="ARBA" id="ARBA00023163"/>
    </source>
</evidence>
<evidence type="ECO:0000256" key="6">
    <source>
        <dbReference type="ARBA" id="ARBA00023242"/>
    </source>
</evidence>
<dbReference type="SUPFAM" id="SSF56784">
    <property type="entry name" value="HAD-like"/>
    <property type="match status" value="1"/>
</dbReference>
<evidence type="ECO:0000313" key="8">
    <source>
        <dbReference type="EMBL" id="KAK3015152.1"/>
    </source>
</evidence>
<comment type="subcellular location">
    <subcellularLocation>
        <location evidence="1">Nucleus</location>
    </subcellularLocation>
</comment>
<comment type="caution">
    <text evidence="8">The sequence shown here is derived from an EMBL/GenBank/DDBJ whole genome shotgun (WGS) entry which is preliminary data.</text>
</comment>